<proteinExistence type="inferred from homology"/>
<dbReference type="Pfam" id="PF18201">
    <property type="entry name" value="PIH1_CS"/>
    <property type="match status" value="1"/>
</dbReference>
<feature type="domain" description="PIH1 N-terminal" evidence="5">
    <location>
        <begin position="104"/>
        <end position="210"/>
    </location>
</feature>
<dbReference type="GO" id="GO:0120293">
    <property type="term" value="C:dynein axonemal particle"/>
    <property type="evidence" value="ECO:0007669"/>
    <property type="project" value="UniProtKB-SubCell"/>
</dbReference>
<feature type="region of interest" description="Disordered" evidence="4">
    <location>
        <begin position="277"/>
        <end position="332"/>
    </location>
</feature>
<organism evidence="7 8">
    <name type="scientific">Calicophoron daubneyi</name>
    <name type="common">Rumen fluke</name>
    <name type="synonym">Paramphistomum daubneyi</name>
    <dbReference type="NCBI Taxonomy" id="300641"/>
    <lineage>
        <taxon>Eukaryota</taxon>
        <taxon>Metazoa</taxon>
        <taxon>Spiralia</taxon>
        <taxon>Lophotrochozoa</taxon>
        <taxon>Platyhelminthes</taxon>
        <taxon>Trematoda</taxon>
        <taxon>Digenea</taxon>
        <taxon>Plagiorchiida</taxon>
        <taxon>Pronocephalata</taxon>
        <taxon>Paramphistomoidea</taxon>
        <taxon>Paramphistomidae</taxon>
        <taxon>Calicophoron</taxon>
    </lineage>
</organism>
<dbReference type="Proteomes" id="UP001497525">
    <property type="component" value="Unassembled WGS sequence"/>
</dbReference>
<dbReference type="PANTHER" id="PTHR22997">
    <property type="entry name" value="PIH1 DOMAIN-CONTAINING PROTEIN 1"/>
    <property type="match status" value="1"/>
</dbReference>
<dbReference type="InterPro" id="IPR034727">
    <property type="entry name" value="Kintoun"/>
</dbReference>
<feature type="domain" description="PIH1D1/2/3 CS-like" evidence="6">
    <location>
        <begin position="338"/>
        <end position="436"/>
    </location>
</feature>
<dbReference type="PANTHER" id="PTHR22997:SF3">
    <property type="entry name" value="PROTEIN KINTOUN"/>
    <property type="match status" value="1"/>
</dbReference>
<feature type="region of interest" description="Disordered" evidence="4">
    <location>
        <begin position="812"/>
        <end position="843"/>
    </location>
</feature>
<reference evidence="7" key="1">
    <citation type="submission" date="2024-06" db="EMBL/GenBank/DDBJ databases">
        <authorList>
            <person name="Liu X."/>
            <person name="Lenzi L."/>
            <person name="Haldenby T S."/>
            <person name="Uol C."/>
        </authorList>
    </citation>
    <scope>NUCLEOTIDE SEQUENCE</scope>
</reference>
<evidence type="ECO:0000259" key="6">
    <source>
        <dbReference type="Pfam" id="PF18201"/>
    </source>
</evidence>
<dbReference type="InterPro" id="IPR012981">
    <property type="entry name" value="PIH1_N"/>
</dbReference>
<comment type="caution">
    <text evidence="7">The sequence shown here is derived from an EMBL/GenBank/DDBJ whole genome shotgun (WGS) entry which is preliminary data.</text>
</comment>
<dbReference type="EMBL" id="CAXLJL010000445">
    <property type="protein sequence ID" value="CAL5137883.1"/>
    <property type="molecule type" value="Genomic_DNA"/>
</dbReference>
<evidence type="ECO:0000256" key="1">
    <source>
        <dbReference type="ARBA" id="ARBA00022490"/>
    </source>
</evidence>
<evidence type="ECO:0000313" key="7">
    <source>
        <dbReference type="EMBL" id="CAL5137883.1"/>
    </source>
</evidence>
<feature type="compositionally biased region" description="Polar residues" evidence="4">
    <location>
        <begin position="833"/>
        <end position="843"/>
    </location>
</feature>
<comment type="similarity">
    <text evidence="3">Belongs to the PIH1 family. Kintoun subfamily.</text>
</comment>
<protein>
    <recommendedName>
        <fullName evidence="3">Protein kintoun</fullName>
    </recommendedName>
    <alternativeName>
        <fullName evidence="3">Dynein assembly factor 2, axonemal homolog</fullName>
    </alternativeName>
</protein>
<accession>A0AAV2TN99</accession>
<feature type="compositionally biased region" description="Basic residues" evidence="4">
    <location>
        <begin position="483"/>
        <end position="495"/>
    </location>
</feature>
<evidence type="ECO:0000259" key="5">
    <source>
        <dbReference type="Pfam" id="PF08190"/>
    </source>
</evidence>
<dbReference type="GO" id="GO:0060285">
    <property type="term" value="P:cilium-dependent cell motility"/>
    <property type="evidence" value="ECO:0007669"/>
    <property type="project" value="UniProtKB-UniRule"/>
</dbReference>
<name>A0AAV2TN99_CALDB</name>
<feature type="compositionally biased region" description="Basic and acidic residues" evidence="4">
    <location>
        <begin position="812"/>
        <end position="823"/>
    </location>
</feature>
<feature type="region of interest" description="Disordered" evidence="4">
    <location>
        <begin position="456"/>
        <end position="551"/>
    </location>
</feature>
<dbReference type="Pfam" id="PF08190">
    <property type="entry name" value="PIH1"/>
    <property type="match status" value="2"/>
</dbReference>
<feature type="compositionally biased region" description="Low complexity" evidence="4">
    <location>
        <begin position="460"/>
        <end position="471"/>
    </location>
</feature>
<dbReference type="AlphaFoldDB" id="A0AAV2TN99"/>
<feature type="region of interest" description="Disordered" evidence="4">
    <location>
        <begin position="222"/>
        <end position="242"/>
    </location>
</feature>
<dbReference type="HAMAP" id="MF_03069">
    <property type="entry name" value="Kintoun"/>
    <property type="match status" value="1"/>
</dbReference>
<sequence length="1163" mass="128836">MTDVRRSSLEELKLTPDELGRLKKAFGDPEFRKLFKEYADEISDPQNRKRYEEEIRLMESEQGIDVEFVNPVPDHCLKTRNWPSLQSSDGKTVVSTDEELEKLQGAKIFINVCKSDKVACPEMKPVKNSLGRNVPNSLVWSLPHCFTPPREDMDKNHKIATVYDVAFHPKAFELAVTSPAMRRLLDATAVEGVQRQFKLCLGKTATQAMNLLNVLKTSTDIYSDPQTERSERGAPRSENNVREEALLRAVHTLKGIAYKGVARPTVIRRRRADYEQRQKEVQKRTEEDLQSCSDPAQRQALRRLSSYRYQGRPSQSEGESAESVPGITDTTSKIVGPQVPKYTITYSSDFDLSDCRDAPDVRPIKPPDRLIVSVKLPGLTSSGCLDLDVTPTHLYLSSTKPIAYKLEVKFPYEVDDSKGNAKFNKSTNTLLVTVPLKQKTDESDGPVAPAIEEKLITDTSVSAESGESSEVPPKPDGGITASARRKRRKRRRRRSSTSDATDTSDSVASSSVQSDETLVRPIQPSSPEVLTVTEFETPVKSEKTATDKSAPQPADIQYGIQIRQVSIHQLVVPKERRIAPARFRQDPFSITMLLSVRGVVSDSVVLSWADSHEELTEEEPTSDVSAQVGIRKTTNENPLLLMITFSSRGAGGCTMDWGLVLRCPSKTEFLNVSDKIPPFFSPDSQSVAHGLPPKIISAKFSHGSLILVLKKPSTAISKEVPLSDIRPVASTLADRAVWWPSVAIGRTLNAGLQEYSFVGIENCLPFASSLPTSRPSPNAICDGHVSDHGYVNVSSLSADLCEVKWFRTEGREGSRGDCERSEDSPSEAHFFSNPRSPFSQTENPLSVHVPSCNKLHLRKENHTCPPIVLKGILKQRSYSESSCDEPSTPFGSLRDAGLADARTDPISSDDFPTASSDEERLPFDSPRNQTSFQEVYRRKHELCFRRCVSHEKLPSPSSAEGDDQIEKSGAPNGGRQRRRSVNFSSRDQHIAYSPRDTVEALRHTLASRRKKARRRETRRRYFSEDCTTTTSGGGKSQKQKSKSQRGDNQRLHFSSGNNSIPHSPDSQSVNLQVSGDRSTESADLNSKSEEKPILESNTVISVDVPHDESVSVAATETADKASVDPETSSRVGSPVPEIKKSDDHQTLSAVLLCANPILELDEE</sequence>
<feature type="compositionally biased region" description="Basic residues" evidence="4">
    <location>
        <begin position="1005"/>
        <end position="1020"/>
    </location>
</feature>
<feature type="region of interest" description="Disordered" evidence="4">
    <location>
        <begin position="952"/>
        <end position="1143"/>
    </location>
</feature>
<evidence type="ECO:0000256" key="4">
    <source>
        <dbReference type="SAM" id="MobiDB-lite"/>
    </source>
</evidence>
<feature type="compositionally biased region" description="Polar residues" evidence="4">
    <location>
        <begin position="1051"/>
        <end position="1085"/>
    </location>
</feature>
<dbReference type="GO" id="GO:0070286">
    <property type="term" value="P:axonemal dynein complex assembly"/>
    <property type="evidence" value="ECO:0007669"/>
    <property type="project" value="UniProtKB-UniRule"/>
</dbReference>
<keyword evidence="1 3" id="KW-0963">Cytoplasm</keyword>
<dbReference type="InterPro" id="IPR041442">
    <property type="entry name" value="PIH1D1/2/3_CS-like"/>
</dbReference>
<feature type="compositionally biased region" description="Low complexity" evidence="4">
    <location>
        <begin position="497"/>
        <end position="512"/>
    </location>
</feature>
<evidence type="ECO:0000256" key="2">
    <source>
        <dbReference type="ARBA" id="ARBA00024190"/>
    </source>
</evidence>
<gene>
    <name evidence="7" type="ORF">CDAUBV1_LOCUS12363</name>
</gene>
<feature type="compositionally biased region" description="Basic and acidic residues" evidence="4">
    <location>
        <begin position="226"/>
        <end position="242"/>
    </location>
</feature>
<feature type="compositionally biased region" description="Basic and acidic residues" evidence="4">
    <location>
        <begin position="537"/>
        <end position="546"/>
    </location>
</feature>
<feature type="domain" description="PIH1 N-terminal" evidence="5">
    <location>
        <begin position="42"/>
        <end position="80"/>
    </location>
</feature>
<comment type="subcellular location">
    <subcellularLocation>
        <location evidence="3">Cytoplasm</location>
    </subcellularLocation>
    <subcellularLocation>
        <location evidence="2">Dynein axonemal particle</location>
    </subcellularLocation>
</comment>
<dbReference type="InterPro" id="IPR050734">
    <property type="entry name" value="PIH1/Kintoun_subfamily"/>
</dbReference>
<comment type="function">
    <text evidence="3">Required for cytoplasmic pre-assembly of axonemal dyneins, thereby playing a central role in motility in cilia and flagella. Involved in pre-assembly of dynein arm complexes in the cytoplasm before intraflagellar transport loads them for the ciliary compartment.</text>
</comment>
<feature type="compositionally biased region" description="Basic and acidic residues" evidence="4">
    <location>
        <begin position="277"/>
        <end position="287"/>
    </location>
</feature>
<evidence type="ECO:0000313" key="8">
    <source>
        <dbReference type="Proteomes" id="UP001497525"/>
    </source>
</evidence>
<feature type="region of interest" description="Disordered" evidence="4">
    <location>
        <begin position="878"/>
        <end position="929"/>
    </location>
</feature>
<evidence type="ECO:0000256" key="3">
    <source>
        <dbReference type="HAMAP-Rule" id="MF_03069"/>
    </source>
</evidence>